<feature type="compositionally biased region" description="Low complexity" evidence="1">
    <location>
        <begin position="978"/>
        <end position="987"/>
    </location>
</feature>
<dbReference type="STRING" id="667725.A0A0L0FYC7"/>
<feature type="compositionally biased region" description="Polar residues" evidence="1">
    <location>
        <begin position="1031"/>
        <end position="1044"/>
    </location>
</feature>
<feature type="domain" description="RUN" evidence="2">
    <location>
        <begin position="46"/>
        <end position="168"/>
    </location>
</feature>
<dbReference type="SUPFAM" id="SSF140741">
    <property type="entry name" value="RUN domain-like"/>
    <property type="match status" value="1"/>
</dbReference>
<dbReference type="PROSITE" id="PS50826">
    <property type="entry name" value="RUN"/>
    <property type="match status" value="1"/>
</dbReference>
<feature type="region of interest" description="Disordered" evidence="1">
    <location>
        <begin position="359"/>
        <end position="461"/>
    </location>
</feature>
<feature type="region of interest" description="Disordered" evidence="1">
    <location>
        <begin position="644"/>
        <end position="739"/>
    </location>
</feature>
<feature type="compositionally biased region" description="Basic and acidic residues" evidence="1">
    <location>
        <begin position="830"/>
        <end position="842"/>
    </location>
</feature>
<feature type="region of interest" description="Disordered" evidence="1">
    <location>
        <begin position="1019"/>
        <end position="1044"/>
    </location>
</feature>
<feature type="region of interest" description="Disordered" evidence="1">
    <location>
        <begin position="753"/>
        <end position="853"/>
    </location>
</feature>
<feature type="region of interest" description="Disordered" evidence="1">
    <location>
        <begin position="939"/>
        <end position="996"/>
    </location>
</feature>
<evidence type="ECO:0000313" key="4">
    <source>
        <dbReference type="Proteomes" id="UP000054560"/>
    </source>
</evidence>
<feature type="compositionally biased region" description="Polar residues" evidence="1">
    <location>
        <begin position="715"/>
        <end position="730"/>
    </location>
</feature>
<feature type="region of interest" description="Disordered" evidence="1">
    <location>
        <begin position="1062"/>
        <end position="1082"/>
    </location>
</feature>
<sequence>MWRVLSHALGTSAVALTQDHARTLLERAAHHVQSIVDAVAQGKVIFSIHADVLCLCLILERLLEDGVKGNSLWFAYNTQEHTRKEELDVIISHPFTRTPKGKWRAWLVSQLEECMLYVSLYMILSDKAKLKSLYETLSVIRVPSIADELLSIAERLDNVAVNLAGFTTIEFDTLHEKLADKIQLDPPPVPESLAPEVGMDHPDMISWMKQMQKPKTLIPKQEERSVDPRAVRDKTEVGIFNASTNGATTPMPAAQESILAYSDPREAAANNAKVNNTQAKPAVNSVEHSVAKFAAPVGLREVETGTVGNTVEGASVDVVNKTLLETATDTPSAVISAVDTPSVVVSVDGVDADKVQLQSTQIEANEPNSVDEANQVQEEPKLSEDVDEVKPAKYTAPVRQSWVPKGRAKSRTETSARAGDGADSGAKSKRKPKSKRKSKAKNSANDIAVDGESAHMQMGSLGTPVDSLEAEATLDANESSSGSRDPRLLADPSTAARAGKGGSTSVSGSGKKTGRRRRTPEISAPPVPLFRLDTEMTCDGEIQMTPEATAGETVSVADQVQGKEDAPIITETGQQTIKANGEIEIEHQQGLEAGEDGGKLVDVASEATSSCLKRADSARVAPSTKVGQIIRRYESLTGLEKDMTQFQVPTQGKDDKVWNGANDNTNSNNAAQRTRQGSRGRAVNSPDSHLVGESGGSSQDTPDAAEAVVRGGSGSTSIGEKVMSSNSHGSMSPGEQHDTAALGVVNPDSVLERAGDADNSHETAISSGVSVSEGAAIGDDQSESMDETHAGGLVGKPLPHTSNVVDTFHASSPRVHSDNDSRNSVSESVGDEHRNKSSERHTAPIRIVQTASQPDNAEVEVDMSYGKAVGRRVLSTRLHSLYAFPKRLRGNGLQAAAGTDRGERAELARARSTGIPEGDRNIPATPQASATACETSASTASTTDTSAHVHSGNTLNEDLSDMMANKASITKKKKRIVSESGSTSSSSRPNRPRTLPGEVVIDADLHLLLTLCALHSGTDEDGHSAGPKQKGSGSNQKQFRNSKNVPKEIPCRLMRCWQLRDNPRRTPIRTQHDPSHTQRDKENVQKTNMRPVYFLVTTARICLLSRLPTELDVDWVTTHPELVMAEWSISRIKTVRRGLFGQMLNVGFNEAPSADRNTSTREADLVLQFGDPSATMAVGVDLKVILATHAAATMFEIHNSEASHPDTRPMRVQPVVDLNCADSVLRAALEDICRDEPALVTDTEALPSNMEPDTSIHGLQVYLKSQWAEITPPTATESRTPLCGEQCTCDPAEENGTPVTVLEGSVDDRPTATFQRHSSRDKRASTRENRPDEPLNPEQAEAQASEDMHRQAFTLLSIDNCRLSALQSEHIPWYKGPVQYRGSRFKVATWKEIGVCVYKNGELQRSEHVDGHMTAARYSKTIQSVRYPPGQWISGGRCEFEVVFTDMTSHIFAVSSGYEARRWIAAALLSANDPSVPPQPVRRMDTSPMPISKNPNLKPASNHSNNSSHESYGTQMSYVHVPSNAYTSHMRSPSPSPVPSPSAVRNTRARDKPRMVFICDGPCRLFIHEISTSNTTAKVTGQVCHFFLYDLMLVVTYNTTKFTTTVPSVGENEIQCALMLDELFLSSDSADTFLLTHRDQCVSVRLPLRLEASKSK</sequence>
<proteinExistence type="predicted"/>
<feature type="compositionally biased region" description="Basic residues" evidence="1">
    <location>
        <begin position="427"/>
        <end position="440"/>
    </location>
</feature>
<evidence type="ECO:0000256" key="1">
    <source>
        <dbReference type="SAM" id="MobiDB-lite"/>
    </source>
</evidence>
<dbReference type="Pfam" id="PF02759">
    <property type="entry name" value="RUN"/>
    <property type="match status" value="1"/>
</dbReference>
<dbReference type="Proteomes" id="UP000054560">
    <property type="component" value="Unassembled WGS sequence"/>
</dbReference>
<keyword evidence="4" id="KW-1185">Reference proteome</keyword>
<dbReference type="EMBL" id="KQ241989">
    <property type="protein sequence ID" value="KNC81842.1"/>
    <property type="molecule type" value="Genomic_DNA"/>
</dbReference>
<feature type="region of interest" description="Disordered" evidence="1">
    <location>
        <begin position="1474"/>
        <end position="1512"/>
    </location>
</feature>
<dbReference type="Gene3D" id="1.20.58.900">
    <property type="match status" value="1"/>
</dbReference>
<dbReference type="InterPro" id="IPR037213">
    <property type="entry name" value="Run_dom_sf"/>
</dbReference>
<feature type="non-terminal residue" evidence="3">
    <location>
        <position position="1656"/>
    </location>
</feature>
<evidence type="ECO:0000313" key="3">
    <source>
        <dbReference type="EMBL" id="KNC81842.1"/>
    </source>
</evidence>
<organism evidence="3 4">
    <name type="scientific">Sphaeroforma arctica JP610</name>
    <dbReference type="NCBI Taxonomy" id="667725"/>
    <lineage>
        <taxon>Eukaryota</taxon>
        <taxon>Ichthyosporea</taxon>
        <taxon>Ichthyophonida</taxon>
        <taxon>Sphaeroforma</taxon>
    </lineage>
</organism>
<gene>
    <name evidence="3" type="ORF">SARC_05862</name>
</gene>
<dbReference type="GeneID" id="25906366"/>
<feature type="region of interest" description="Disordered" evidence="1">
    <location>
        <begin position="473"/>
        <end position="526"/>
    </location>
</feature>
<protein>
    <recommendedName>
        <fullName evidence="2">RUN domain-containing protein</fullName>
    </recommendedName>
</protein>
<accession>A0A0L0FYC7</accession>
<name>A0A0L0FYC7_9EUKA</name>
<evidence type="ECO:0000259" key="2">
    <source>
        <dbReference type="PROSITE" id="PS50826"/>
    </source>
</evidence>
<feature type="region of interest" description="Disordered" evidence="1">
    <location>
        <begin position="1527"/>
        <end position="1547"/>
    </location>
</feature>
<dbReference type="RefSeq" id="XP_014155744.1">
    <property type="nucleotide sequence ID" value="XM_014300269.1"/>
</dbReference>
<reference evidence="3 4" key="1">
    <citation type="submission" date="2011-02" db="EMBL/GenBank/DDBJ databases">
        <title>The Genome Sequence of Sphaeroforma arctica JP610.</title>
        <authorList>
            <consortium name="The Broad Institute Genome Sequencing Platform"/>
            <person name="Russ C."/>
            <person name="Cuomo C."/>
            <person name="Young S.K."/>
            <person name="Zeng Q."/>
            <person name="Gargeya S."/>
            <person name="Alvarado L."/>
            <person name="Berlin A."/>
            <person name="Chapman S.B."/>
            <person name="Chen Z."/>
            <person name="Freedman E."/>
            <person name="Gellesch M."/>
            <person name="Goldberg J."/>
            <person name="Griggs A."/>
            <person name="Gujja S."/>
            <person name="Heilman E."/>
            <person name="Heiman D."/>
            <person name="Howarth C."/>
            <person name="Mehta T."/>
            <person name="Neiman D."/>
            <person name="Pearson M."/>
            <person name="Roberts A."/>
            <person name="Saif S."/>
            <person name="Shea T."/>
            <person name="Shenoy N."/>
            <person name="Sisk P."/>
            <person name="Stolte C."/>
            <person name="Sykes S."/>
            <person name="White J."/>
            <person name="Yandava C."/>
            <person name="Burger G."/>
            <person name="Gray M.W."/>
            <person name="Holland P.W.H."/>
            <person name="King N."/>
            <person name="Lang F.B.F."/>
            <person name="Roger A.J."/>
            <person name="Ruiz-Trillo I."/>
            <person name="Haas B."/>
            <person name="Nusbaum C."/>
            <person name="Birren B."/>
        </authorList>
    </citation>
    <scope>NUCLEOTIDE SEQUENCE [LARGE SCALE GENOMIC DNA]</scope>
    <source>
        <strain evidence="3 4">JP610</strain>
    </source>
</reference>
<dbReference type="InterPro" id="IPR004012">
    <property type="entry name" value="Run_dom"/>
</dbReference>
<feature type="compositionally biased region" description="Basic and acidic residues" evidence="1">
    <location>
        <begin position="1321"/>
        <end position="1333"/>
    </location>
</feature>
<feature type="compositionally biased region" description="Low complexity" evidence="1">
    <location>
        <begin position="659"/>
        <end position="671"/>
    </location>
</feature>
<feature type="compositionally biased region" description="Polar residues" evidence="1">
    <location>
        <begin position="359"/>
        <end position="377"/>
    </location>
</feature>
<feature type="region of interest" description="Disordered" evidence="1">
    <location>
        <begin position="1293"/>
        <end position="1345"/>
    </location>
</feature>
<feature type="compositionally biased region" description="Basic and acidic residues" evidence="1">
    <location>
        <begin position="1070"/>
        <end position="1082"/>
    </location>
</feature>
<feature type="compositionally biased region" description="Low complexity" evidence="1">
    <location>
        <begin position="1501"/>
        <end position="1511"/>
    </location>
</feature>
<feature type="compositionally biased region" description="Basic and acidic residues" evidence="1">
    <location>
        <begin position="378"/>
        <end position="391"/>
    </location>
</feature>